<feature type="transmembrane region" description="Helical" evidence="1">
    <location>
        <begin position="36"/>
        <end position="53"/>
    </location>
</feature>
<dbReference type="EMBL" id="FMSV02000539">
    <property type="protein sequence ID" value="SEH07709.1"/>
    <property type="molecule type" value="Genomic_DNA"/>
</dbReference>
<gene>
    <name evidence="2" type="primary">mrpG</name>
    <name evidence="2" type="ORF">MBHS_03594</name>
</gene>
<proteinExistence type="predicted"/>
<dbReference type="PANTHER" id="PTHR34703:SF1">
    <property type="entry name" value="ANTIPORTER SUBUNIT MNHG2-RELATED"/>
    <property type="match status" value="1"/>
</dbReference>
<dbReference type="InterPro" id="IPR005133">
    <property type="entry name" value="PhaG_MnhG_YufB"/>
</dbReference>
<evidence type="ECO:0000313" key="3">
    <source>
        <dbReference type="Proteomes" id="UP000236724"/>
    </source>
</evidence>
<keyword evidence="3" id="KW-1185">Reference proteome</keyword>
<dbReference type="NCBIfam" id="TIGR01300">
    <property type="entry name" value="CPA3_mnhG_phaG"/>
    <property type="match status" value="1"/>
</dbReference>
<organism evidence="2 3">
    <name type="scientific">Candidatus Venteria ishoeyi</name>
    <dbReference type="NCBI Taxonomy" id="1899563"/>
    <lineage>
        <taxon>Bacteria</taxon>
        <taxon>Pseudomonadati</taxon>
        <taxon>Pseudomonadota</taxon>
        <taxon>Gammaproteobacteria</taxon>
        <taxon>Thiotrichales</taxon>
        <taxon>Thiotrichaceae</taxon>
        <taxon>Venteria</taxon>
    </lineage>
</organism>
<evidence type="ECO:0000313" key="2">
    <source>
        <dbReference type="EMBL" id="SEH07709.1"/>
    </source>
</evidence>
<feature type="transmembrane region" description="Helical" evidence="1">
    <location>
        <begin position="59"/>
        <end position="81"/>
    </location>
</feature>
<accession>A0A1H6FEF2</accession>
<protein>
    <submittedName>
        <fullName evidence="2">Na(+)/H(+) antiporter subunit G</fullName>
    </submittedName>
</protein>
<evidence type="ECO:0000256" key="1">
    <source>
        <dbReference type="SAM" id="Phobius"/>
    </source>
</evidence>
<dbReference type="NCBIfam" id="NF009314">
    <property type="entry name" value="PRK12674.1-2"/>
    <property type="match status" value="1"/>
</dbReference>
<reference evidence="2 3" key="1">
    <citation type="submission" date="2016-10" db="EMBL/GenBank/DDBJ databases">
        <authorList>
            <person name="de Groot N.N."/>
        </authorList>
    </citation>
    <scope>NUCLEOTIDE SEQUENCE [LARGE SCALE GENOMIC DNA]</scope>
    <source>
        <strain evidence="2">MBHS1</strain>
    </source>
</reference>
<dbReference type="AlphaFoldDB" id="A0A1H6FEF2"/>
<sequence length="112" mass="12122">MQLLANILLLIGSIFLFLGALGLVRMPDVYNRIQAGTKATTLGALTVLLGMVLHHPGWWLKLLLIAVFILITSPVASSTLARSAWLIGFRPYQRDVEADSAAKNTGAGEHIK</sequence>
<feature type="transmembrane region" description="Helical" evidence="1">
    <location>
        <begin position="6"/>
        <end position="24"/>
    </location>
</feature>
<dbReference type="RefSeq" id="WP_103921334.1">
    <property type="nucleotide sequence ID" value="NZ_FMSV02000539.1"/>
</dbReference>
<name>A0A1H6FEF2_9GAMM</name>
<dbReference type="Pfam" id="PF03334">
    <property type="entry name" value="PhaG_MnhG_YufB"/>
    <property type="match status" value="1"/>
</dbReference>
<dbReference type="GO" id="GO:0015385">
    <property type="term" value="F:sodium:proton antiporter activity"/>
    <property type="evidence" value="ECO:0007669"/>
    <property type="project" value="TreeGrafter"/>
</dbReference>
<dbReference type="Proteomes" id="UP000236724">
    <property type="component" value="Unassembled WGS sequence"/>
</dbReference>
<keyword evidence="1" id="KW-0812">Transmembrane</keyword>
<dbReference type="PANTHER" id="PTHR34703">
    <property type="entry name" value="ANTIPORTER SUBUNIT MNHG2-RELATED"/>
    <property type="match status" value="1"/>
</dbReference>
<keyword evidence="1" id="KW-1133">Transmembrane helix</keyword>
<dbReference type="OrthoDB" id="9813804at2"/>
<keyword evidence="1" id="KW-0472">Membrane</keyword>